<feature type="transmembrane region" description="Helical" evidence="1">
    <location>
        <begin position="60"/>
        <end position="80"/>
    </location>
</feature>
<reference evidence="2" key="1">
    <citation type="submission" date="2023-10" db="EMBL/GenBank/DDBJ databases">
        <title>Genome assembly of Pristionchus species.</title>
        <authorList>
            <person name="Yoshida K."/>
            <person name="Sommer R.J."/>
        </authorList>
    </citation>
    <scope>NUCLEOTIDE SEQUENCE</scope>
    <source>
        <strain evidence="2">RS0144</strain>
    </source>
</reference>
<dbReference type="AlphaFoldDB" id="A0AAV5TAG8"/>
<gene>
    <name evidence="2" type="ORF">PENTCL1PPCAC_14489</name>
</gene>
<evidence type="ECO:0000313" key="3">
    <source>
        <dbReference type="Proteomes" id="UP001432027"/>
    </source>
</evidence>
<keyword evidence="3" id="KW-1185">Reference proteome</keyword>
<dbReference type="Proteomes" id="UP001432027">
    <property type="component" value="Unassembled WGS sequence"/>
</dbReference>
<proteinExistence type="predicted"/>
<evidence type="ECO:0000256" key="1">
    <source>
        <dbReference type="SAM" id="Phobius"/>
    </source>
</evidence>
<sequence length="185" mass="20867">AILGVGLNLFVFFQLIRKRFSSKVVTYHVGIAIAGVHGIAIAVILAGVPNTIHLFHFDQYIVFFCEFVVFMSFWLAHIIWELVPANCILQYIALCKPQFSTPVRLTIAYGYCSLLLSCSSPYCAYFYQDSLYDNTTREVHELTDNERFMAFGGRLFASDKHLSGGINFATQSILPTYFAAYGVFI</sequence>
<name>A0AAV5TAG8_9BILA</name>
<keyword evidence="1" id="KW-1133">Transmembrane helix</keyword>
<feature type="transmembrane region" description="Helical" evidence="1">
    <location>
        <begin position="25"/>
        <end position="48"/>
    </location>
</feature>
<keyword evidence="1" id="KW-0472">Membrane</keyword>
<keyword evidence="1" id="KW-0812">Transmembrane</keyword>
<organism evidence="2 3">
    <name type="scientific">Pristionchus entomophagus</name>
    <dbReference type="NCBI Taxonomy" id="358040"/>
    <lineage>
        <taxon>Eukaryota</taxon>
        <taxon>Metazoa</taxon>
        <taxon>Ecdysozoa</taxon>
        <taxon>Nematoda</taxon>
        <taxon>Chromadorea</taxon>
        <taxon>Rhabditida</taxon>
        <taxon>Rhabditina</taxon>
        <taxon>Diplogasteromorpha</taxon>
        <taxon>Diplogasteroidea</taxon>
        <taxon>Neodiplogasteridae</taxon>
        <taxon>Pristionchus</taxon>
    </lineage>
</organism>
<comment type="caution">
    <text evidence="2">The sequence shown here is derived from an EMBL/GenBank/DDBJ whole genome shotgun (WGS) entry which is preliminary data.</text>
</comment>
<evidence type="ECO:0000313" key="2">
    <source>
        <dbReference type="EMBL" id="GMS92314.1"/>
    </source>
</evidence>
<accession>A0AAV5TAG8</accession>
<evidence type="ECO:0008006" key="4">
    <source>
        <dbReference type="Google" id="ProtNLM"/>
    </source>
</evidence>
<protein>
    <recommendedName>
        <fullName evidence="4">G protein-coupled receptor</fullName>
    </recommendedName>
</protein>
<feature type="non-terminal residue" evidence="2">
    <location>
        <position position="1"/>
    </location>
</feature>
<dbReference type="EMBL" id="BTSX01000004">
    <property type="protein sequence ID" value="GMS92314.1"/>
    <property type="molecule type" value="Genomic_DNA"/>
</dbReference>